<protein>
    <recommendedName>
        <fullName evidence="4">Cytochrome c family protein</fullName>
    </recommendedName>
</protein>
<feature type="chain" id="PRO_5045082089" description="Cytochrome c family protein" evidence="1">
    <location>
        <begin position="27"/>
        <end position="412"/>
    </location>
</feature>
<evidence type="ECO:0000313" key="3">
    <source>
        <dbReference type="Proteomes" id="UP000618591"/>
    </source>
</evidence>
<dbReference type="RefSeq" id="WP_188445772.1">
    <property type="nucleotide sequence ID" value="NZ_BMDW01000004.1"/>
</dbReference>
<accession>A0ABQ1GDX4</accession>
<name>A0ABQ1GDX4_9SPHN</name>
<reference evidence="3" key="1">
    <citation type="journal article" date="2019" name="Int. J. Syst. Evol. Microbiol.">
        <title>The Global Catalogue of Microorganisms (GCM) 10K type strain sequencing project: providing services to taxonomists for standard genome sequencing and annotation.</title>
        <authorList>
            <consortium name="The Broad Institute Genomics Platform"/>
            <consortium name="The Broad Institute Genome Sequencing Center for Infectious Disease"/>
            <person name="Wu L."/>
            <person name="Ma J."/>
        </authorList>
    </citation>
    <scope>NUCLEOTIDE SEQUENCE [LARGE SCALE GENOMIC DNA]</scope>
    <source>
        <strain evidence="3">CGMCC 1.10106</strain>
    </source>
</reference>
<evidence type="ECO:0000313" key="2">
    <source>
        <dbReference type="EMBL" id="GGA41781.1"/>
    </source>
</evidence>
<dbReference type="EMBL" id="BMDW01000004">
    <property type="protein sequence ID" value="GGA41781.1"/>
    <property type="molecule type" value="Genomic_DNA"/>
</dbReference>
<feature type="signal peptide" evidence="1">
    <location>
        <begin position="1"/>
        <end position="26"/>
    </location>
</feature>
<dbReference type="Proteomes" id="UP000618591">
    <property type="component" value="Unassembled WGS sequence"/>
</dbReference>
<proteinExistence type="predicted"/>
<keyword evidence="3" id="KW-1185">Reference proteome</keyword>
<evidence type="ECO:0008006" key="4">
    <source>
        <dbReference type="Google" id="ProtNLM"/>
    </source>
</evidence>
<keyword evidence="1" id="KW-0732">Signal</keyword>
<evidence type="ECO:0000256" key="1">
    <source>
        <dbReference type="SAM" id="SignalP"/>
    </source>
</evidence>
<comment type="caution">
    <text evidence="2">The sequence shown here is derived from an EMBL/GenBank/DDBJ whole genome shotgun (WGS) entry which is preliminary data.</text>
</comment>
<organism evidence="2 3">
    <name type="scientific">Sphingomonas psychrolutea</name>
    <dbReference type="NCBI Taxonomy" id="1259676"/>
    <lineage>
        <taxon>Bacteria</taxon>
        <taxon>Pseudomonadati</taxon>
        <taxon>Pseudomonadota</taxon>
        <taxon>Alphaproteobacteria</taxon>
        <taxon>Sphingomonadales</taxon>
        <taxon>Sphingomonadaceae</taxon>
        <taxon>Sphingomonas</taxon>
    </lineage>
</organism>
<sequence>MSVSTVKSRRAYVSLGLSAIAVSALALGGVQSSAKPAQIVPPPPISNDLVLWQQFILAVTPSGVPGKVAYETFASDQDIYVSNPCAPTKPVPGCNVPAWPSATSKRAPKSLQRSLLGMAHMRATAALRGARRGFGVQVIGPAQGCGSPSGLGGAAAGSGFPKTGCVGEEVRRDRATYDYLVGNGLWSSAGISQYYATGQPVTAPWNALEVKADWIPVTTLATWLGKPASFVTANFYTSSANVGKGPATAYAMTSMHISVKTPGFPDWIWADFENAYTPGRCDLTGCSDSFGATTPTTPANAKPWGQYGACPKSANVTAMMQQANVGAVFANYCLSGSQSTFGTAANPTLLGSSVVETLNANVPLAQSSCISCHAGAAFNASGPANVGSPIGPNAPAKGYTAYDFMWGLLFAQ</sequence>
<gene>
    <name evidence="2" type="ORF">GCM10011395_10110</name>
</gene>